<dbReference type="SUPFAM" id="SSF54427">
    <property type="entry name" value="NTF2-like"/>
    <property type="match status" value="1"/>
</dbReference>
<accession>A0A8J3UFQ2</accession>
<dbReference type="Pfam" id="PF04542">
    <property type="entry name" value="Sigma70_r2"/>
    <property type="match status" value="1"/>
</dbReference>
<dbReference type="InterPro" id="IPR013249">
    <property type="entry name" value="RNA_pol_sigma70_r4_t2"/>
</dbReference>
<dbReference type="Gene3D" id="3.10.450.50">
    <property type="match status" value="1"/>
</dbReference>
<dbReference type="AlphaFoldDB" id="A0A8J3UFQ2"/>
<dbReference type="Pfam" id="PF08281">
    <property type="entry name" value="Sigma70_r4_2"/>
    <property type="match status" value="1"/>
</dbReference>
<dbReference type="NCBIfam" id="NF006089">
    <property type="entry name" value="PRK08241.1"/>
    <property type="match status" value="1"/>
</dbReference>
<comment type="caution">
    <text evidence="9">The sequence shown here is derived from an EMBL/GenBank/DDBJ whole genome shotgun (WGS) entry which is preliminary data.</text>
</comment>
<dbReference type="InterPro" id="IPR032710">
    <property type="entry name" value="NTF2-like_dom_sf"/>
</dbReference>
<dbReference type="GO" id="GO:0003677">
    <property type="term" value="F:DNA binding"/>
    <property type="evidence" value="ECO:0007669"/>
    <property type="project" value="InterPro"/>
</dbReference>
<evidence type="ECO:0000259" key="6">
    <source>
        <dbReference type="Pfam" id="PF04542"/>
    </source>
</evidence>
<dbReference type="GO" id="GO:0016987">
    <property type="term" value="F:sigma factor activity"/>
    <property type="evidence" value="ECO:0007669"/>
    <property type="project" value="UniProtKB-KW"/>
</dbReference>
<evidence type="ECO:0000256" key="5">
    <source>
        <dbReference type="ARBA" id="ARBA00023163"/>
    </source>
</evidence>
<name>A0A8J3UFQ2_9ACTN</name>
<feature type="domain" description="RNA polymerase sigma factor 70 region 4 type 2" evidence="7">
    <location>
        <begin position="147"/>
        <end position="195"/>
    </location>
</feature>
<evidence type="ECO:0000259" key="8">
    <source>
        <dbReference type="Pfam" id="PF12680"/>
    </source>
</evidence>
<keyword evidence="3" id="KW-0805">Transcription regulation</keyword>
<dbReference type="NCBIfam" id="TIGR02937">
    <property type="entry name" value="sigma70-ECF"/>
    <property type="match status" value="1"/>
</dbReference>
<dbReference type="SUPFAM" id="SSF88659">
    <property type="entry name" value="Sigma3 and sigma4 domains of RNA polymerase sigma factors"/>
    <property type="match status" value="1"/>
</dbReference>
<evidence type="ECO:0000259" key="7">
    <source>
        <dbReference type="Pfam" id="PF08281"/>
    </source>
</evidence>
<dbReference type="Pfam" id="PF12680">
    <property type="entry name" value="SnoaL_2"/>
    <property type="match status" value="1"/>
</dbReference>
<dbReference type="InterPro" id="IPR036388">
    <property type="entry name" value="WH-like_DNA-bd_sf"/>
</dbReference>
<evidence type="ECO:0000256" key="3">
    <source>
        <dbReference type="ARBA" id="ARBA00023015"/>
    </source>
</evidence>
<reference evidence="9" key="1">
    <citation type="submission" date="2021-01" db="EMBL/GenBank/DDBJ databases">
        <title>Whole genome shotgun sequence of Planotetraspora silvatica NBRC 100141.</title>
        <authorList>
            <person name="Komaki H."/>
            <person name="Tamura T."/>
        </authorList>
    </citation>
    <scope>NUCLEOTIDE SEQUENCE</scope>
    <source>
        <strain evidence="9">NBRC 100141</strain>
    </source>
</reference>
<dbReference type="Gene3D" id="1.10.10.10">
    <property type="entry name" value="Winged helix-like DNA-binding domain superfamily/Winged helix DNA-binding domain"/>
    <property type="match status" value="1"/>
</dbReference>
<dbReference type="EMBL" id="BOOQ01000003">
    <property type="protein sequence ID" value="GII44438.1"/>
    <property type="molecule type" value="Genomic_DNA"/>
</dbReference>
<dbReference type="Proteomes" id="UP000644610">
    <property type="component" value="Unassembled WGS sequence"/>
</dbReference>
<protein>
    <submittedName>
        <fullName evidence="9">RNA polymerase sigma factor</fullName>
    </submittedName>
</protein>
<dbReference type="InterPro" id="IPR039425">
    <property type="entry name" value="RNA_pol_sigma-70-like"/>
</dbReference>
<gene>
    <name evidence="9" type="primary">rpoE_4</name>
    <name evidence="9" type="ORF">Psi02_08620</name>
</gene>
<comment type="similarity">
    <text evidence="1">Belongs to the sigma-70 factor family. ECF subfamily.</text>
</comment>
<dbReference type="PANTHER" id="PTHR43133:SF65">
    <property type="entry name" value="ECF RNA POLYMERASE SIGMA FACTOR SIGG"/>
    <property type="match status" value="1"/>
</dbReference>
<proteinExistence type="inferred from homology"/>
<dbReference type="SUPFAM" id="SSF88946">
    <property type="entry name" value="Sigma2 domain of RNA polymerase sigma factors"/>
    <property type="match status" value="1"/>
</dbReference>
<dbReference type="InterPro" id="IPR014284">
    <property type="entry name" value="RNA_pol_sigma-70_dom"/>
</dbReference>
<dbReference type="InterPro" id="IPR037401">
    <property type="entry name" value="SnoaL-like"/>
</dbReference>
<feature type="domain" description="SnoaL-like" evidence="8">
    <location>
        <begin position="222"/>
        <end position="316"/>
    </location>
</feature>
<dbReference type="PANTHER" id="PTHR43133">
    <property type="entry name" value="RNA POLYMERASE ECF-TYPE SIGMA FACTO"/>
    <property type="match status" value="1"/>
</dbReference>
<evidence type="ECO:0000256" key="4">
    <source>
        <dbReference type="ARBA" id="ARBA00023082"/>
    </source>
</evidence>
<dbReference type="CDD" id="cd06171">
    <property type="entry name" value="Sigma70_r4"/>
    <property type="match status" value="1"/>
</dbReference>
<evidence type="ECO:0000313" key="10">
    <source>
        <dbReference type="Proteomes" id="UP000644610"/>
    </source>
</evidence>
<organism evidence="9 10">
    <name type="scientific">Planotetraspora silvatica</name>
    <dbReference type="NCBI Taxonomy" id="234614"/>
    <lineage>
        <taxon>Bacteria</taxon>
        <taxon>Bacillati</taxon>
        <taxon>Actinomycetota</taxon>
        <taxon>Actinomycetes</taxon>
        <taxon>Streptosporangiales</taxon>
        <taxon>Streptosporangiaceae</taxon>
        <taxon>Planotetraspora</taxon>
    </lineage>
</organism>
<dbReference type="GO" id="GO:0006352">
    <property type="term" value="P:DNA-templated transcription initiation"/>
    <property type="evidence" value="ECO:0007669"/>
    <property type="project" value="InterPro"/>
</dbReference>
<keyword evidence="5" id="KW-0804">Transcription</keyword>
<dbReference type="NCBIfam" id="TIGR02960">
    <property type="entry name" value="SigX5"/>
    <property type="match status" value="1"/>
</dbReference>
<sequence length="340" mass="37344">MADRDSAKRPAGDVLARAQAGDGDAFAALVEPLRDELTAYCYRMLGSFDDAEDAVQETLTRAWRSLARFEDRGSFRAWLYKIATNRCLTLLGKGGRRRELPTDLTPGGAAPAEVLWLGPYPDHRMRFTAGLDPEARSLTWESMEIAFVAALQHLPARQRAVLLLRDVLEYSAGETAKLLNTTVPAVNAALQRARRTRDEHLSRAGRGTAGPGADEIGVRDIARRYAAAWEAGDVDAIVAMVTDDVRYSMPPVPAVYVGRESVREFLSEGPLTRRWRFLPARANGGLAFGTYMWDDRESAYLAAGLDLVILKAGEVAEVISFLDAGFPTFGLPGRLPHPDR</sequence>
<dbReference type="InterPro" id="IPR007627">
    <property type="entry name" value="RNA_pol_sigma70_r2"/>
</dbReference>
<evidence type="ECO:0000256" key="2">
    <source>
        <dbReference type="ARBA" id="ARBA00011344"/>
    </source>
</evidence>
<evidence type="ECO:0000313" key="9">
    <source>
        <dbReference type="EMBL" id="GII44438.1"/>
    </source>
</evidence>
<keyword evidence="4" id="KW-0731">Sigma factor</keyword>
<evidence type="ECO:0000256" key="1">
    <source>
        <dbReference type="ARBA" id="ARBA00010641"/>
    </source>
</evidence>
<dbReference type="Gene3D" id="1.10.1740.10">
    <property type="match status" value="1"/>
</dbReference>
<feature type="domain" description="RNA polymerase sigma-70 region 2" evidence="6">
    <location>
        <begin position="29"/>
        <end position="96"/>
    </location>
</feature>
<dbReference type="InterPro" id="IPR014305">
    <property type="entry name" value="RNA_pol_sigma-G_actinobac"/>
</dbReference>
<keyword evidence="10" id="KW-1185">Reference proteome</keyword>
<comment type="subunit">
    <text evidence="2">Interacts transiently with the RNA polymerase catalytic core formed by RpoA, RpoB, RpoC and RpoZ (2 alpha, 1 beta, 1 beta' and 1 omega subunit) to form the RNA polymerase holoenzyme that can initiate transcription.</text>
</comment>
<dbReference type="InterPro" id="IPR013324">
    <property type="entry name" value="RNA_pol_sigma_r3/r4-like"/>
</dbReference>
<dbReference type="InterPro" id="IPR013325">
    <property type="entry name" value="RNA_pol_sigma_r2"/>
</dbReference>